<reference evidence="1 2" key="1">
    <citation type="journal article" date="2023" name="bioRxiv">
        <title>High-quality genome assemblies of four members of thePodospora anserinaspecies complex.</title>
        <authorList>
            <person name="Ament-Velasquez S.L."/>
            <person name="Vogan A.A."/>
            <person name="Wallerman O."/>
            <person name="Hartmann F."/>
            <person name="Gautier V."/>
            <person name="Silar P."/>
            <person name="Giraud T."/>
            <person name="Johannesson H."/>
        </authorList>
    </citation>
    <scope>NUCLEOTIDE SEQUENCE [LARGE SCALE GENOMIC DNA]</scope>
    <source>
        <strain evidence="1 2">CBS 411.78</strain>
    </source>
</reference>
<protein>
    <submittedName>
        <fullName evidence="1">Uncharacterized protein</fullName>
    </submittedName>
</protein>
<comment type="caution">
    <text evidence="1">The sequence shown here is derived from an EMBL/GenBank/DDBJ whole genome shotgun (WGS) entry which is preliminary data.</text>
</comment>
<evidence type="ECO:0000313" key="1">
    <source>
        <dbReference type="EMBL" id="KAK4674417.1"/>
    </source>
</evidence>
<dbReference type="EMBL" id="JAFFHB010000001">
    <property type="protein sequence ID" value="KAK4674417.1"/>
    <property type="molecule type" value="Genomic_DNA"/>
</dbReference>
<keyword evidence="2" id="KW-1185">Reference proteome</keyword>
<dbReference type="GeneID" id="87925390"/>
<evidence type="ECO:0000313" key="2">
    <source>
        <dbReference type="Proteomes" id="UP001326199"/>
    </source>
</evidence>
<accession>A0ABR0I229</accession>
<dbReference type="RefSeq" id="XP_062771739.1">
    <property type="nucleotide sequence ID" value="XM_062905425.1"/>
</dbReference>
<organism evidence="1 2">
    <name type="scientific">Podospora pseudopauciseta</name>
    <dbReference type="NCBI Taxonomy" id="2093780"/>
    <lineage>
        <taxon>Eukaryota</taxon>
        <taxon>Fungi</taxon>
        <taxon>Dikarya</taxon>
        <taxon>Ascomycota</taxon>
        <taxon>Pezizomycotina</taxon>
        <taxon>Sordariomycetes</taxon>
        <taxon>Sordariomycetidae</taxon>
        <taxon>Sordariales</taxon>
        <taxon>Podosporaceae</taxon>
        <taxon>Podospora</taxon>
    </lineage>
</organism>
<proteinExistence type="predicted"/>
<sequence length="101" mass="11472">MSDIDNIHDAIVTIARLKVAVCRHQTRMDQLGSWTNRLIREDVSQQRIGNRTLNVELCKVQRRIPKVEATTPDRGVALLIEGEDIDISEVDETEDDSSDEN</sequence>
<name>A0ABR0I229_9PEZI</name>
<dbReference type="Proteomes" id="UP001326199">
    <property type="component" value="Unassembled WGS sequence"/>
</dbReference>
<gene>
    <name evidence="1" type="ORF">QC763_0024110</name>
</gene>